<dbReference type="Gene3D" id="2.60.120.10">
    <property type="entry name" value="Jelly Rolls"/>
    <property type="match status" value="1"/>
</dbReference>
<keyword evidence="1" id="KW-0010">Activator</keyword>
<dbReference type="Gene3D" id="1.20.1250.20">
    <property type="entry name" value="MFS general substrate transporter like domains"/>
    <property type="match status" value="1"/>
</dbReference>
<feature type="transmembrane region" description="Helical" evidence="2">
    <location>
        <begin position="270"/>
        <end position="292"/>
    </location>
</feature>
<name>A0A7X0ST16_9BACL</name>
<dbReference type="InterPro" id="IPR021133">
    <property type="entry name" value="HEAT_type_2"/>
</dbReference>
<dbReference type="PROSITE" id="PS50042">
    <property type="entry name" value="CNMP_BINDING_3"/>
    <property type="match status" value="1"/>
</dbReference>
<evidence type="ECO:0000256" key="2">
    <source>
        <dbReference type="SAM" id="Phobius"/>
    </source>
</evidence>
<dbReference type="InterPro" id="IPR000595">
    <property type="entry name" value="cNMP-bd_dom"/>
</dbReference>
<dbReference type="CDD" id="cd06174">
    <property type="entry name" value="MFS"/>
    <property type="match status" value="1"/>
</dbReference>
<dbReference type="InterPro" id="IPR016024">
    <property type="entry name" value="ARM-type_fold"/>
</dbReference>
<keyword evidence="2" id="KW-0472">Membrane</keyword>
<dbReference type="CDD" id="cd00038">
    <property type="entry name" value="CAP_ED"/>
    <property type="match status" value="1"/>
</dbReference>
<dbReference type="InterPro" id="IPR036259">
    <property type="entry name" value="MFS_trans_sf"/>
</dbReference>
<dbReference type="EMBL" id="JACJVO010000051">
    <property type="protein sequence ID" value="MBB6735590.1"/>
    <property type="molecule type" value="Genomic_DNA"/>
</dbReference>
<sequence length="1035" mass="112474">MAWITIEKKLGIRAEDRRKLWLMTPIFLVCGIAEILNYNGFMTLFNQRLGASYLPYVYMAEAVILPFEAWAMSRLAGKLSKASLMRLMYAALVAIVAANAAVLLAFRGAGWDFRFYYAILFITSNFVVRQQTILLWSLAVDVCPTHQAKRLMPVFVSGATLGGVIGGLATQAVSPLGADIVYAIGPLLLAAVAFNYRKVIARFLVPLTLQSVQTQEEEGSNSSFSYFRGTFRSPFLLGVLGMMSIMPALYFLIEYVFMNTAHARYPDEASFARMFGVVSTLLFTLAFLLQLVSGKLTAKLGASGMLVGIAAVYAISFAAAFALFDTPLVMVAVSGAYMLTNVLVYYSAEPSYQLFYKTLPLHMRDGYRFAAQGLSSFLGIVLGSGMQLLHSGLGWSFPSLAVVGACVSAAMLALSWVVRQLYIRSLVGSVRAIGAEEREQADSLRELARSPRAMGAVLAMLRLPDEEAREIALDILAAVDDPRYLPDVLERLGDGSPRVRLAALRALNLTGAELDAMIKVAQVLEDEDPDVRAVAVRKLAQMKHMPEKAFFFLRLKLMDPRPEVVAEAVKAMYLLENEVSYAACYEVIERILGEGGEQAVPICRVAAELELVRFAPQVLELLHDPHPSVRVAATACLGALRRLEAIPLLLERLPTADQELCRVTVRALTEMGEGATNPLRGCLPEAQPKTWQAAVTVLAALLPEEETRGWLAEQAANRLEAAEEEAVYPQAFAAVGRPELAELAALRSRELAAIAEEAAWSVMGRLADEQVASSVRQAIAAEDEDVRGSGLEVLAEGLGERKLSQKLAAFLQREADPAGDVPPERALELLADAARSADDWWRELAAEAGKGRSGFAAGETHEWRSEIAASSASGKERTDVADEPNVLGRLSKVVYLKKVPFFADLSLEELGLIAGAAREMTFPDGARLLNRGEKNEAMYVIVSGNVELSSVSAAGWEATLGVIGPGEVCGATSALDGSPSTVTAQAFFGEVKVLTLRQQEVTRLVRLYPEIGLGLLRASLVRVRTLEEMIMRIDS</sequence>
<feature type="transmembrane region" description="Helical" evidence="2">
    <location>
        <begin position="20"/>
        <end position="41"/>
    </location>
</feature>
<dbReference type="InterPro" id="IPR004155">
    <property type="entry name" value="PBS_lyase_HEAT"/>
</dbReference>
<accession>A0A7X0ST16</accession>
<dbReference type="SUPFAM" id="SSF48371">
    <property type="entry name" value="ARM repeat"/>
    <property type="match status" value="1"/>
</dbReference>
<dbReference type="SMART" id="SM00100">
    <property type="entry name" value="cNMP"/>
    <property type="match status" value="1"/>
</dbReference>
<dbReference type="SUPFAM" id="SSF103473">
    <property type="entry name" value="MFS general substrate transporter"/>
    <property type="match status" value="1"/>
</dbReference>
<evidence type="ECO:0000259" key="3">
    <source>
        <dbReference type="PROSITE" id="PS50042"/>
    </source>
</evidence>
<dbReference type="SMART" id="SM00567">
    <property type="entry name" value="EZ_HEAT"/>
    <property type="match status" value="3"/>
</dbReference>
<dbReference type="InterPro" id="IPR011989">
    <property type="entry name" value="ARM-like"/>
</dbReference>
<feature type="transmembrane region" description="Helical" evidence="2">
    <location>
        <begin position="395"/>
        <end position="418"/>
    </location>
</feature>
<organism evidence="4 5">
    <name type="scientific">Cohnella zeiphila</name>
    <dbReference type="NCBI Taxonomy" id="2761120"/>
    <lineage>
        <taxon>Bacteria</taxon>
        <taxon>Bacillati</taxon>
        <taxon>Bacillota</taxon>
        <taxon>Bacilli</taxon>
        <taxon>Bacillales</taxon>
        <taxon>Paenibacillaceae</taxon>
        <taxon>Cohnella</taxon>
    </lineage>
</organism>
<feature type="transmembrane region" description="Helical" evidence="2">
    <location>
        <begin position="329"/>
        <end position="348"/>
    </location>
</feature>
<feature type="transmembrane region" description="Helical" evidence="2">
    <location>
        <begin position="115"/>
        <end position="139"/>
    </location>
</feature>
<dbReference type="SUPFAM" id="SSF51206">
    <property type="entry name" value="cAMP-binding domain-like"/>
    <property type="match status" value="1"/>
</dbReference>
<feature type="transmembrane region" description="Helical" evidence="2">
    <location>
        <begin position="151"/>
        <end position="174"/>
    </location>
</feature>
<dbReference type="Proteomes" id="UP000564644">
    <property type="component" value="Unassembled WGS sequence"/>
</dbReference>
<dbReference type="InterPro" id="IPR018490">
    <property type="entry name" value="cNMP-bd_dom_sf"/>
</dbReference>
<evidence type="ECO:0000313" key="5">
    <source>
        <dbReference type="Proteomes" id="UP000564644"/>
    </source>
</evidence>
<dbReference type="PROSITE" id="PS50077">
    <property type="entry name" value="HEAT_REPEAT"/>
    <property type="match status" value="1"/>
</dbReference>
<keyword evidence="2" id="KW-0812">Transmembrane</keyword>
<proteinExistence type="predicted"/>
<evidence type="ECO:0000256" key="1">
    <source>
        <dbReference type="ARBA" id="ARBA00023159"/>
    </source>
</evidence>
<comment type="caution">
    <text evidence="4">The sequence shown here is derived from an EMBL/GenBank/DDBJ whole genome shotgun (WGS) entry which is preliminary data.</text>
</comment>
<dbReference type="Gene3D" id="1.25.10.10">
    <property type="entry name" value="Leucine-rich Repeat Variant"/>
    <property type="match status" value="2"/>
</dbReference>
<keyword evidence="2" id="KW-1133">Transmembrane helix</keyword>
<feature type="domain" description="Cyclic nucleotide-binding" evidence="3">
    <location>
        <begin position="901"/>
        <end position="1005"/>
    </location>
</feature>
<dbReference type="Pfam" id="PF00027">
    <property type="entry name" value="cNMP_binding"/>
    <property type="match status" value="1"/>
</dbReference>
<feature type="transmembrane region" description="Helical" evidence="2">
    <location>
        <begin position="235"/>
        <end position="258"/>
    </location>
</feature>
<feature type="transmembrane region" description="Helical" evidence="2">
    <location>
        <begin position="87"/>
        <end position="109"/>
    </location>
</feature>
<gene>
    <name evidence="4" type="ORF">H7C18_32240</name>
</gene>
<evidence type="ECO:0000313" key="4">
    <source>
        <dbReference type="EMBL" id="MBB6735590.1"/>
    </source>
</evidence>
<dbReference type="Pfam" id="PF13646">
    <property type="entry name" value="HEAT_2"/>
    <property type="match status" value="2"/>
</dbReference>
<dbReference type="RefSeq" id="WP_185133240.1">
    <property type="nucleotide sequence ID" value="NZ_JACJVO010000051.1"/>
</dbReference>
<feature type="transmembrane region" description="Helical" evidence="2">
    <location>
        <begin position="180"/>
        <end position="196"/>
    </location>
</feature>
<protein>
    <submittedName>
        <fullName evidence="4">HEAT repeat domain-containing protein</fullName>
    </submittedName>
</protein>
<feature type="transmembrane region" description="Helical" evidence="2">
    <location>
        <begin position="304"/>
        <end position="323"/>
    </location>
</feature>
<reference evidence="4 5" key="1">
    <citation type="submission" date="2020-08" db="EMBL/GenBank/DDBJ databases">
        <title>Cohnella phylogeny.</title>
        <authorList>
            <person name="Dunlap C."/>
        </authorList>
    </citation>
    <scope>NUCLEOTIDE SEQUENCE [LARGE SCALE GENOMIC DNA]</scope>
    <source>
        <strain evidence="4 5">CBP 2801</strain>
    </source>
</reference>
<dbReference type="InterPro" id="IPR014710">
    <property type="entry name" value="RmlC-like_jellyroll"/>
</dbReference>
<keyword evidence="5" id="KW-1185">Reference proteome</keyword>
<feature type="transmembrane region" description="Helical" evidence="2">
    <location>
        <begin position="53"/>
        <end position="75"/>
    </location>
</feature>
<dbReference type="AlphaFoldDB" id="A0A7X0ST16"/>